<dbReference type="RefSeq" id="WP_220210959.1">
    <property type="nucleotide sequence ID" value="NZ_BNJK01000002.1"/>
</dbReference>
<dbReference type="SMART" id="SM00849">
    <property type="entry name" value="Lactamase_B"/>
    <property type="match status" value="1"/>
</dbReference>
<dbReference type="Proteomes" id="UP000597444">
    <property type="component" value="Unassembled WGS sequence"/>
</dbReference>
<name>A0A8J3J198_9CHLR</name>
<dbReference type="PANTHER" id="PTHR42951:SF17">
    <property type="entry name" value="METALLO-BETA-LACTAMASE DOMAIN-CONTAINING PROTEIN"/>
    <property type="match status" value="1"/>
</dbReference>
<dbReference type="Pfam" id="PF00753">
    <property type="entry name" value="Lactamase_B"/>
    <property type="match status" value="1"/>
</dbReference>
<dbReference type="AlphaFoldDB" id="A0A8J3J198"/>
<evidence type="ECO:0000313" key="2">
    <source>
        <dbReference type="EMBL" id="GHP00456.1"/>
    </source>
</evidence>
<dbReference type="InterPro" id="IPR050855">
    <property type="entry name" value="NDM-1-like"/>
</dbReference>
<keyword evidence="3" id="KW-1185">Reference proteome</keyword>
<reference evidence="2" key="1">
    <citation type="submission" date="2020-10" db="EMBL/GenBank/DDBJ databases">
        <title>Taxonomic study of unclassified bacteria belonging to the class Ktedonobacteria.</title>
        <authorList>
            <person name="Yabe S."/>
            <person name="Wang C.M."/>
            <person name="Zheng Y."/>
            <person name="Sakai Y."/>
            <person name="Cavaletti L."/>
            <person name="Monciardini P."/>
            <person name="Donadio S."/>
        </authorList>
    </citation>
    <scope>NUCLEOTIDE SEQUENCE</scope>
    <source>
        <strain evidence="2">ID150040</strain>
    </source>
</reference>
<dbReference type="InterPro" id="IPR001279">
    <property type="entry name" value="Metallo-B-lactamas"/>
</dbReference>
<proteinExistence type="predicted"/>
<evidence type="ECO:0000313" key="3">
    <source>
        <dbReference type="Proteomes" id="UP000597444"/>
    </source>
</evidence>
<feature type="domain" description="Metallo-beta-lactamase" evidence="1">
    <location>
        <begin position="15"/>
        <end position="195"/>
    </location>
</feature>
<evidence type="ECO:0000259" key="1">
    <source>
        <dbReference type="SMART" id="SM00849"/>
    </source>
</evidence>
<organism evidence="2 3">
    <name type="scientific">Reticulibacter mediterranei</name>
    <dbReference type="NCBI Taxonomy" id="2778369"/>
    <lineage>
        <taxon>Bacteria</taxon>
        <taxon>Bacillati</taxon>
        <taxon>Chloroflexota</taxon>
        <taxon>Ktedonobacteria</taxon>
        <taxon>Ktedonobacterales</taxon>
        <taxon>Reticulibacteraceae</taxon>
        <taxon>Reticulibacter</taxon>
    </lineage>
</organism>
<dbReference type="EMBL" id="BNJK01000002">
    <property type="protein sequence ID" value="GHP00456.1"/>
    <property type="molecule type" value="Genomic_DNA"/>
</dbReference>
<dbReference type="InterPro" id="IPR036866">
    <property type="entry name" value="RibonucZ/Hydroxyglut_hydro"/>
</dbReference>
<sequence>MEIIKDIHLLQTTKGSYAYLVLGDEPILIDTSFPGRAPAIVAELEKLGMKPTDIAHILLTHHDGDHIGNAHALQQASGAQVWASHEDLPYILKQRSASGFRRVLQTVVRTNLPRVDHTYVWGQKIGKIEVIPTPGHTPGHVSFLYEETLFSGDLVVSSKNKLRPAPALLTWNKTALKRSLSAIKKREFLWVCPAHGEPIQRGNLWETLLD</sequence>
<accession>A0A8J3J198</accession>
<dbReference type="SUPFAM" id="SSF56281">
    <property type="entry name" value="Metallo-hydrolase/oxidoreductase"/>
    <property type="match status" value="1"/>
</dbReference>
<dbReference type="CDD" id="cd07721">
    <property type="entry name" value="yflN-like_MBL-fold"/>
    <property type="match status" value="1"/>
</dbReference>
<dbReference type="Gene3D" id="3.60.15.10">
    <property type="entry name" value="Ribonuclease Z/Hydroxyacylglutathione hydrolase-like"/>
    <property type="match status" value="1"/>
</dbReference>
<comment type="caution">
    <text evidence="2">The sequence shown here is derived from an EMBL/GenBank/DDBJ whole genome shotgun (WGS) entry which is preliminary data.</text>
</comment>
<gene>
    <name evidence="2" type="ORF">KSF_105030</name>
</gene>
<dbReference type="PANTHER" id="PTHR42951">
    <property type="entry name" value="METALLO-BETA-LACTAMASE DOMAIN-CONTAINING"/>
    <property type="match status" value="1"/>
</dbReference>
<protein>
    <submittedName>
        <fullName evidence="2">MBL fold metallo-hydrolase</fullName>
    </submittedName>
</protein>